<feature type="region of interest" description="Disordered" evidence="1">
    <location>
        <begin position="655"/>
        <end position="681"/>
    </location>
</feature>
<evidence type="ECO:0000256" key="1">
    <source>
        <dbReference type="SAM" id="MobiDB-lite"/>
    </source>
</evidence>
<gene>
    <name evidence="2" type="ORF">DDE83_005621</name>
</gene>
<feature type="region of interest" description="Disordered" evidence="1">
    <location>
        <begin position="149"/>
        <end position="184"/>
    </location>
</feature>
<reference evidence="3" key="1">
    <citation type="submission" date="2018-05" db="EMBL/GenBank/DDBJ databases">
        <title>Draft genome sequence of Stemphylium lycopersici strain CIDEFI 213.</title>
        <authorList>
            <person name="Medina R."/>
            <person name="Franco M.E.E."/>
            <person name="Lucentini C.G."/>
            <person name="Saparrat M.C.N."/>
            <person name="Balatti P.A."/>
        </authorList>
    </citation>
    <scope>NUCLEOTIDE SEQUENCE [LARGE SCALE GENOMIC DNA]</scope>
    <source>
        <strain evidence="3">CIDEFI 213</strain>
    </source>
</reference>
<sequence length="681" mass="75506">MATSKDSPSDYVIHSNHPNQSEGPLSPTYCPSPAFDFGSFGTPVGSGEPLFSGQDADLYASQFQSFGGAWNQHFEENYWNQILDGPPAVQNQAHNVSQAGDTSSELATQVHSQRQAESARSPLHAQSKRLGLYQDSSALGFSKSRLAPALHGQERPLEPPLQNPYPTRYTRPKLSPTKSVMTEESGKSVRNFPCSFRAAQERLSLPYTCSAPPVTTVSALRTHLKRPLPGKRPPHLAFLKRCPTCNEDILDKLEFEERHGTEKCTTPRPQRKGDEGQARQYEMLCAKVERHIRNAALNADQSGVRNTSIADPPHVLIRDTPTEYGIGQIQGFPVETNIQFSSWGPLSSQGTRTFGEREPPPTFVPPMQLQIEQFLRAESLRKPLSAPKSLPRSLSFWSKSRIHDWSDAMGLHDNEQEYPLESDASNLHSHITPNQSIILDEDRNSGSCHEELRFTQDLPPSYAPSTRINTGGYHSPVNKDATPLLTSQNIHVTEFSPPAGSGTFLKDFTETEEEPSPSNAPRSAPAIEDPPPDHDRASHVTANNGIAPKQSKKRKFECPSRPSEHHFASHDTASNLIASNQGEKRKFQCPQRVAELAMGRNVHACTGVEARSMAKVRRHMVRGSRGRPPHLQFLKLCPTCNEDITDQDAFENEHGAHGELCQSPRKQHKGPAAQQEQWDGL</sequence>
<comment type="caution">
    <text evidence="2">The sequence shown here is derived from an EMBL/GenBank/DDBJ whole genome shotgun (WGS) entry which is preliminary data.</text>
</comment>
<feature type="compositionally biased region" description="Polar residues" evidence="1">
    <location>
        <begin position="93"/>
        <end position="118"/>
    </location>
</feature>
<dbReference type="EMBL" id="QGDH01000078">
    <property type="protein sequence ID" value="RAR09161.1"/>
    <property type="molecule type" value="Genomic_DNA"/>
</dbReference>
<dbReference type="STRING" id="183478.A0A364N1K7"/>
<feature type="compositionally biased region" description="Low complexity" evidence="1">
    <location>
        <begin position="516"/>
        <end position="526"/>
    </location>
</feature>
<evidence type="ECO:0000313" key="3">
    <source>
        <dbReference type="Proteomes" id="UP000249619"/>
    </source>
</evidence>
<proteinExistence type="predicted"/>
<dbReference type="AlphaFoldDB" id="A0A364N1K7"/>
<feature type="region of interest" description="Disordered" evidence="1">
    <location>
        <begin position="1"/>
        <end position="28"/>
    </location>
</feature>
<feature type="compositionally biased region" description="Basic and acidic residues" evidence="1">
    <location>
        <begin position="556"/>
        <end position="569"/>
    </location>
</feature>
<keyword evidence="3" id="KW-1185">Reference proteome</keyword>
<organism evidence="2 3">
    <name type="scientific">Stemphylium lycopersici</name>
    <name type="common">Tomato gray leaf spot disease fungus</name>
    <name type="synonym">Thyrospora lycopersici</name>
    <dbReference type="NCBI Taxonomy" id="183478"/>
    <lineage>
        <taxon>Eukaryota</taxon>
        <taxon>Fungi</taxon>
        <taxon>Dikarya</taxon>
        <taxon>Ascomycota</taxon>
        <taxon>Pezizomycotina</taxon>
        <taxon>Dothideomycetes</taxon>
        <taxon>Pleosporomycetidae</taxon>
        <taxon>Pleosporales</taxon>
        <taxon>Pleosporineae</taxon>
        <taxon>Pleosporaceae</taxon>
        <taxon>Stemphylium</taxon>
    </lineage>
</organism>
<feature type="region of interest" description="Disordered" evidence="1">
    <location>
        <begin position="93"/>
        <end position="126"/>
    </location>
</feature>
<dbReference type="Proteomes" id="UP000249619">
    <property type="component" value="Unassembled WGS sequence"/>
</dbReference>
<protein>
    <submittedName>
        <fullName evidence="2">Uncharacterized protein</fullName>
    </submittedName>
</protein>
<feature type="region of interest" description="Disordered" evidence="1">
    <location>
        <begin position="492"/>
        <end position="573"/>
    </location>
</feature>
<name>A0A364N1K7_STELY</name>
<accession>A0A364N1K7</accession>
<evidence type="ECO:0000313" key="2">
    <source>
        <dbReference type="EMBL" id="RAR09161.1"/>
    </source>
</evidence>